<dbReference type="GO" id="GO:0016491">
    <property type="term" value="F:oxidoreductase activity"/>
    <property type="evidence" value="ECO:0007669"/>
    <property type="project" value="UniProtKB-KW"/>
</dbReference>
<dbReference type="EMBL" id="MWPH01000001">
    <property type="protein sequence ID" value="OVE86075.1"/>
    <property type="molecule type" value="Genomic_DNA"/>
</dbReference>
<dbReference type="InterPro" id="IPR036188">
    <property type="entry name" value="FAD/NAD-bd_sf"/>
</dbReference>
<dbReference type="PANTHER" id="PTHR43429:SF1">
    <property type="entry name" value="NAD(P)H SULFUR OXIDOREDUCTASE (COA-DEPENDENT)"/>
    <property type="match status" value="1"/>
</dbReference>
<dbReference type="SUPFAM" id="SSF55424">
    <property type="entry name" value="FAD/NAD-linked reductases, dimerisation (C-terminal) domain"/>
    <property type="match status" value="1"/>
</dbReference>
<dbReference type="InterPro" id="IPR050260">
    <property type="entry name" value="FAD-bd_OxRdtase"/>
</dbReference>
<evidence type="ECO:0000256" key="4">
    <source>
        <dbReference type="ARBA" id="ARBA00022827"/>
    </source>
</evidence>
<evidence type="ECO:0000313" key="9">
    <source>
        <dbReference type="EMBL" id="OVE86075.1"/>
    </source>
</evidence>
<evidence type="ECO:0000256" key="2">
    <source>
        <dbReference type="ARBA" id="ARBA00009130"/>
    </source>
</evidence>
<sequence length="471" mass="49868">MSETFVIVGGDAAGMSAASKAKREDPDLEVVVFEKGEWVSYGACGLPYYVKGEIQSLEDLVSVTPEEFREERDIDLRTGHEVTEIDPDAKTVTAVSEGSTLEQAYDYLLIATGAAAVTPPIDGVDLEGVYTLGSMSDGKELREYVARARSNESFQQPDRGPACQYLEDCSGPVGIVGGGYIGIEMAEALAANDFEVHLFQRGERVLNGFSEATSEAVAEHLREQDVALSVGSEVVEVAGSERVEEVVTEDDRVPVEMVLLGTGVRPRTNLAKDAGLECGETGAIATDAYCETTVSDVYAAGDCAEATHTVTGEPAYVPLALTANRHGRAVGQTVAGRPTDGGDITGTAAVKAFDLEAARTGILDHERATEAGFDPITKTINANSRAGYYPEDGTVTVTLTADLETGRVIGASLVSEYGEGAVHRSHALVATLEEDATVFDLENYDLAYAPPFNTTWDPVLVAAKVLAGDLH</sequence>
<protein>
    <submittedName>
        <fullName evidence="9">Pyridine nucleotide-disulfide oxidoreductase</fullName>
    </submittedName>
</protein>
<comment type="similarity">
    <text evidence="2">Belongs to the class-III pyridine nucleotide-disulfide oxidoreductase family.</text>
</comment>
<proteinExistence type="inferred from homology"/>
<dbReference type="PRINTS" id="PR00368">
    <property type="entry name" value="FADPNR"/>
</dbReference>
<dbReference type="InterPro" id="IPR004099">
    <property type="entry name" value="Pyr_nucl-diS_OxRdtase_dimer"/>
</dbReference>
<evidence type="ECO:0000256" key="6">
    <source>
        <dbReference type="ARBA" id="ARBA00023284"/>
    </source>
</evidence>
<dbReference type="SUPFAM" id="SSF51905">
    <property type="entry name" value="FAD/NAD(P)-binding domain"/>
    <property type="match status" value="1"/>
</dbReference>
<evidence type="ECO:0000259" key="8">
    <source>
        <dbReference type="Pfam" id="PF07992"/>
    </source>
</evidence>
<organism evidence="9 10">
    <name type="scientific">Natronolimnobius baerhuensis</name>
    <dbReference type="NCBI Taxonomy" id="253108"/>
    <lineage>
        <taxon>Archaea</taxon>
        <taxon>Methanobacteriati</taxon>
        <taxon>Methanobacteriota</taxon>
        <taxon>Stenosarchaea group</taxon>
        <taxon>Halobacteria</taxon>
        <taxon>Halobacteriales</taxon>
        <taxon>Natrialbaceae</taxon>
        <taxon>Natronolimnobius</taxon>
    </lineage>
</organism>
<keyword evidence="10" id="KW-1185">Reference proteome</keyword>
<dbReference type="InterPro" id="IPR016156">
    <property type="entry name" value="FAD/NAD-linked_Rdtase_dimer_sf"/>
</dbReference>
<evidence type="ECO:0000259" key="7">
    <source>
        <dbReference type="Pfam" id="PF02852"/>
    </source>
</evidence>
<dbReference type="Pfam" id="PF02852">
    <property type="entry name" value="Pyr_redox_dim"/>
    <property type="match status" value="1"/>
</dbReference>
<feature type="domain" description="Pyridine nucleotide-disulphide oxidoreductase dimerisation" evidence="7">
    <location>
        <begin position="348"/>
        <end position="453"/>
    </location>
</feature>
<comment type="caution">
    <text evidence="9">The sequence shown here is derived from an EMBL/GenBank/DDBJ whole genome shotgun (WGS) entry which is preliminary data.</text>
</comment>
<dbReference type="RefSeq" id="WP_087714094.1">
    <property type="nucleotide sequence ID" value="NZ_MWPH01000001.1"/>
</dbReference>
<dbReference type="Proteomes" id="UP000196084">
    <property type="component" value="Unassembled WGS sequence"/>
</dbReference>
<dbReference type="Pfam" id="PF07992">
    <property type="entry name" value="Pyr_redox_2"/>
    <property type="match status" value="1"/>
</dbReference>
<dbReference type="OrthoDB" id="27922at2157"/>
<name>A0A202ECY0_9EURY</name>
<evidence type="ECO:0000256" key="1">
    <source>
        <dbReference type="ARBA" id="ARBA00001974"/>
    </source>
</evidence>
<keyword evidence="3" id="KW-0285">Flavoprotein</keyword>
<evidence type="ECO:0000256" key="5">
    <source>
        <dbReference type="ARBA" id="ARBA00023002"/>
    </source>
</evidence>
<evidence type="ECO:0000313" key="10">
    <source>
        <dbReference type="Proteomes" id="UP000196084"/>
    </source>
</evidence>
<reference evidence="9 10" key="1">
    <citation type="submission" date="2017-02" db="EMBL/GenBank/DDBJ databases">
        <title>Natronthermophilus aegyptiacus gen. nov.,sp. nov., an aerobic, extremely halophilic alkalithermophilic archaeon isolated from the athalassohaline Wadi An Natrun, Egypt.</title>
        <authorList>
            <person name="Zhao B."/>
        </authorList>
    </citation>
    <scope>NUCLEOTIDE SEQUENCE [LARGE SCALE GENOMIC DNA]</scope>
    <source>
        <strain evidence="9 10">CGMCC 1.3597</strain>
    </source>
</reference>
<keyword evidence="6" id="KW-0676">Redox-active center</keyword>
<dbReference type="AlphaFoldDB" id="A0A202ECY0"/>
<gene>
    <name evidence="9" type="ORF">B2G88_04575</name>
</gene>
<dbReference type="PANTHER" id="PTHR43429">
    <property type="entry name" value="PYRIDINE NUCLEOTIDE-DISULFIDE OXIDOREDUCTASE DOMAIN-CONTAINING"/>
    <property type="match status" value="1"/>
</dbReference>
<dbReference type="InterPro" id="IPR023753">
    <property type="entry name" value="FAD/NAD-binding_dom"/>
</dbReference>
<accession>A0A202ECY0</accession>
<keyword evidence="5" id="KW-0560">Oxidoreductase</keyword>
<evidence type="ECO:0000256" key="3">
    <source>
        <dbReference type="ARBA" id="ARBA00022630"/>
    </source>
</evidence>
<keyword evidence="4" id="KW-0274">FAD</keyword>
<dbReference type="Gene3D" id="3.50.50.60">
    <property type="entry name" value="FAD/NAD(P)-binding domain"/>
    <property type="match status" value="2"/>
</dbReference>
<comment type="cofactor">
    <cofactor evidence="1">
        <name>FAD</name>
        <dbReference type="ChEBI" id="CHEBI:57692"/>
    </cofactor>
</comment>
<feature type="domain" description="FAD/NAD(P)-binding" evidence="8">
    <location>
        <begin position="5"/>
        <end position="311"/>
    </location>
</feature>
<dbReference type="PRINTS" id="PR00411">
    <property type="entry name" value="PNDRDTASEI"/>
</dbReference>